<gene>
    <name evidence="2" type="ORF">D4A47_07470</name>
</gene>
<dbReference type="Proteomes" id="UP000276301">
    <property type="component" value="Unassembled WGS sequence"/>
</dbReference>
<evidence type="ECO:0000313" key="2">
    <source>
        <dbReference type="EMBL" id="RLL11450.1"/>
    </source>
</evidence>
<dbReference type="InterPro" id="IPR000182">
    <property type="entry name" value="GNAT_dom"/>
</dbReference>
<proteinExistence type="predicted"/>
<accession>A0A498CMZ7</accession>
<evidence type="ECO:0000259" key="1">
    <source>
        <dbReference type="PROSITE" id="PS51186"/>
    </source>
</evidence>
<dbReference type="PROSITE" id="PS51186">
    <property type="entry name" value="GNAT"/>
    <property type="match status" value="1"/>
</dbReference>
<evidence type="ECO:0000313" key="3">
    <source>
        <dbReference type="Proteomes" id="UP000276301"/>
    </source>
</evidence>
<reference evidence="2 3" key="1">
    <citation type="submission" date="2018-10" db="EMBL/GenBank/DDBJ databases">
        <title>Anaerotruncus faecis sp. nov., isolated from human feces.</title>
        <authorList>
            <person name="Wang Y.-J."/>
        </authorList>
    </citation>
    <scope>NUCLEOTIDE SEQUENCE [LARGE SCALE GENOMIC DNA]</scope>
    <source>
        <strain evidence="2 3">22A2-44</strain>
    </source>
</reference>
<feature type="domain" description="N-acetyltransferase" evidence="1">
    <location>
        <begin position="1"/>
        <end position="168"/>
    </location>
</feature>
<dbReference type="EMBL" id="RCHT01000009">
    <property type="protein sequence ID" value="RLL11450.1"/>
    <property type="molecule type" value="Genomic_DNA"/>
</dbReference>
<sequence length="168" mass="19544">MEMLEWIPVEQAGQIETVCELAREIWTDRYLGAYGSMELDYLLRTWQSPGAVCRQIDGGHMEYRLICYDGAEVGYAALREKEDALWVYHAYIRGEYHGNRTVTGMLELIERECAARGLARVYAVVDRKNSRALDYCERLGLHLLERRIWEAGPGFPMELCVFEMKIRK</sequence>
<dbReference type="AlphaFoldDB" id="A0A498CMZ7"/>
<name>A0A498CMZ7_9FIRM</name>
<comment type="caution">
    <text evidence="2">The sequence shown here is derived from an EMBL/GenBank/DDBJ whole genome shotgun (WGS) entry which is preliminary data.</text>
</comment>
<keyword evidence="3" id="KW-1185">Reference proteome</keyword>
<dbReference type="RefSeq" id="WP_121586808.1">
    <property type="nucleotide sequence ID" value="NZ_RCHT01000009.1"/>
</dbReference>
<dbReference type="SUPFAM" id="SSF55729">
    <property type="entry name" value="Acyl-CoA N-acyltransferases (Nat)"/>
    <property type="match status" value="1"/>
</dbReference>
<keyword evidence="2" id="KW-0808">Transferase</keyword>
<dbReference type="Pfam" id="PF00583">
    <property type="entry name" value="Acetyltransf_1"/>
    <property type="match status" value="1"/>
</dbReference>
<organism evidence="2 3">
    <name type="scientific">Anaerotruncus massiliensis</name>
    <name type="common">ex Liu et al. 2021</name>
    <dbReference type="NCBI Taxonomy" id="2321404"/>
    <lineage>
        <taxon>Bacteria</taxon>
        <taxon>Bacillati</taxon>
        <taxon>Bacillota</taxon>
        <taxon>Clostridia</taxon>
        <taxon>Eubacteriales</taxon>
        <taxon>Oscillospiraceae</taxon>
        <taxon>Anaerotruncus</taxon>
    </lineage>
</organism>
<dbReference type="Gene3D" id="3.40.630.30">
    <property type="match status" value="1"/>
</dbReference>
<dbReference type="InterPro" id="IPR016181">
    <property type="entry name" value="Acyl_CoA_acyltransferase"/>
</dbReference>
<protein>
    <submittedName>
        <fullName evidence="2">GNAT family N-acetyltransferase</fullName>
    </submittedName>
</protein>
<dbReference type="GO" id="GO:0016747">
    <property type="term" value="F:acyltransferase activity, transferring groups other than amino-acyl groups"/>
    <property type="evidence" value="ECO:0007669"/>
    <property type="project" value="InterPro"/>
</dbReference>